<keyword evidence="1" id="KW-0812">Transmembrane</keyword>
<keyword evidence="3" id="KW-1185">Reference proteome</keyword>
<evidence type="ECO:0000313" key="2">
    <source>
        <dbReference type="EMBL" id="ONH23191.1"/>
    </source>
</evidence>
<comment type="caution">
    <text evidence="2">The sequence shown here is derived from an EMBL/GenBank/DDBJ whole genome shotgun (WGS) entry which is preliminary data.</text>
</comment>
<dbReference type="EMBL" id="MOMC01000090">
    <property type="protein sequence ID" value="ONH23191.1"/>
    <property type="molecule type" value="Genomic_DNA"/>
</dbReference>
<evidence type="ECO:0008006" key="4">
    <source>
        <dbReference type="Google" id="ProtNLM"/>
    </source>
</evidence>
<feature type="transmembrane region" description="Helical" evidence="1">
    <location>
        <begin position="99"/>
        <end position="119"/>
    </location>
</feature>
<keyword evidence="1" id="KW-1133">Transmembrane helix</keyword>
<protein>
    <recommendedName>
        <fullName evidence="4">Integral membrane protein</fullName>
    </recommendedName>
</protein>
<gene>
    <name evidence="2" type="ORF">BL253_33570</name>
</gene>
<keyword evidence="1" id="KW-0472">Membrane</keyword>
<organism evidence="2 3">
    <name type="scientific">Pseudofrankia asymbiotica</name>
    <dbReference type="NCBI Taxonomy" id="1834516"/>
    <lineage>
        <taxon>Bacteria</taxon>
        <taxon>Bacillati</taxon>
        <taxon>Actinomycetota</taxon>
        <taxon>Actinomycetes</taxon>
        <taxon>Frankiales</taxon>
        <taxon>Frankiaceae</taxon>
        <taxon>Pseudofrankia</taxon>
    </lineage>
</organism>
<reference evidence="3" key="1">
    <citation type="submission" date="2016-10" db="EMBL/GenBank/DDBJ databases">
        <title>Frankia sp. NRRL B-16386 Genome sequencing.</title>
        <authorList>
            <person name="Ghodhbane-Gtari F."/>
            <person name="Swanson E."/>
            <person name="Gueddou A."/>
            <person name="Hezbri K."/>
            <person name="Ktari K."/>
            <person name="Nouioui I."/>
            <person name="Morris K."/>
            <person name="Simpson S."/>
            <person name="Abebe-Akele F."/>
            <person name="Thomas K."/>
            <person name="Gtari M."/>
            <person name="Tisa L.S."/>
        </authorList>
    </citation>
    <scope>NUCLEOTIDE SEQUENCE [LARGE SCALE GENOMIC DNA]</scope>
    <source>
        <strain evidence="3">NRRL B-16386</strain>
    </source>
</reference>
<accession>A0A1V2I1E9</accession>
<proteinExistence type="predicted"/>
<dbReference type="AlphaFoldDB" id="A0A1V2I1E9"/>
<evidence type="ECO:0000313" key="3">
    <source>
        <dbReference type="Proteomes" id="UP000188929"/>
    </source>
</evidence>
<sequence>MDVSERLDPRVASRRGWRAGMLALARNPAGSIYGTVLADSVLAVESERQTELRDLIYAELVSVLVYWLAHVYADFLGSPPSTSRRAGLHRLAETMGHEWSLVTASFFPLLAVLLAAAAGASVQTAALAGMWTGMAALVMWGEIAGRQSGRGTWASLAYGLVSGAFGLALILLRVLLH</sequence>
<evidence type="ECO:0000256" key="1">
    <source>
        <dbReference type="SAM" id="Phobius"/>
    </source>
</evidence>
<dbReference type="OrthoDB" id="3211973at2"/>
<feature type="transmembrane region" description="Helical" evidence="1">
    <location>
        <begin position="156"/>
        <end position="176"/>
    </location>
</feature>
<name>A0A1V2I1E9_9ACTN</name>
<dbReference type="Proteomes" id="UP000188929">
    <property type="component" value="Unassembled WGS sequence"/>
</dbReference>
<feature type="transmembrane region" description="Helical" evidence="1">
    <location>
        <begin position="55"/>
        <end position="78"/>
    </location>
</feature>
<feature type="transmembrane region" description="Helical" evidence="1">
    <location>
        <begin position="125"/>
        <end position="144"/>
    </location>
</feature>